<evidence type="ECO:0000256" key="1">
    <source>
        <dbReference type="SAM" id="Phobius"/>
    </source>
</evidence>
<sequence length="260" mass="31158">MSKIQTTWKITKKGEFIAIEIANLKRDPGFMMLDEEIQKEVISNLQKVSRHKNDEITRYFTLDQLAIYFVFACLVAFLILNVFLKYVNIPFLIYFFFYLVIIWTFFLIVINKRKERIKEIWNMASWWDEVPKPARTDFVEIVKNEIEISHMSLVGRIMYGKIIKYLIYFVLSVFIIQTLIQDRDLTARFFLVASLSNLILFIMMIPVSIINEISWDRKITHKDFLCIYLLSLNVGYKKLIYTIISFSLLVALYWMNYFFF</sequence>
<proteinExistence type="predicted"/>
<gene>
    <name evidence="2" type="ORF">ACD_3C00196G0029</name>
</gene>
<feature type="transmembrane region" description="Helical" evidence="1">
    <location>
        <begin position="162"/>
        <end position="180"/>
    </location>
</feature>
<comment type="caution">
    <text evidence="2">The sequence shown here is derived from an EMBL/GenBank/DDBJ whole genome shotgun (WGS) entry which is preliminary data.</text>
</comment>
<accession>K2F8R0</accession>
<dbReference type="EMBL" id="AMFJ01000470">
    <property type="protein sequence ID" value="EKE27536.1"/>
    <property type="molecule type" value="Genomic_DNA"/>
</dbReference>
<keyword evidence="1" id="KW-0472">Membrane</keyword>
<feature type="transmembrane region" description="Helical" evidence="1">
    <location>
        <begin position="89"/>
        <end position="110"/>
    </location>
</feature>
<keyword evidence="1" id="KW-1133">Transmembrane helix</keyword>
<feature type="transmembrane region" description="Helical" evidence="1">
    <location>
        <begin position="239"/>
        <end position="259"/>
    </location>
</feature>
<evidence type="ECO:0000313" key="2">
    <source>
        <dbReference type="EMBL" id="EKE27536.1"/>
    </source>
</evidence>
<feature type="transmembrane region" description="Helical" evidence="1">
    <location>
        <begin position="65"/>
        <end position="83"/>
    </location>
</feature>
<name>K2F8R0_9BACT</name>
<keyword evidence="1" id="KW-0812">Transmembrane</keyword>
<feature type="transmembrane region" description="Helical" evidence="1">
    <location>
        <begin position="186"/>
        <end position="210"/>
    </location>
</feature>
<organism evidence="2">
    <name type="scientific">uncultured bacterium</name>
    <name type="common">gcode 4</name>
    <dbReference type="NCBI Taxonomy" id="1234023"/>
    <lineage>
        <taxon>Bacteria</taxon>
        <taxon>environmental samples</taxon>
    </lineage>
</organism>
<dbReference type="AlphaFoldDB" id="K2F8R0"/>
<reference evidence="2" key="1">
    <citation type="journal article" date="2012" name="Science">
        <title>Fermentation, hydrogen, and sulfur metabolism in multiple uncultivated bacterial phyla.</title>
        <authorList>
            <person name="Wrighton K.C."/>
            <person name="Thomas B.C."/>
            <person name="Sharon I."/>
            <person name="Miller C.S."/>
            <person name="Castelle C.J."/>
            <person name="VerBerkmoes N.C."/>
            <person name="Wilkins M.J."/>
            <person name="Hettich R.L."/>
            <person name="Lipton M.S."/>
            <person name="Williams K.H."/>
            <person name="Long P.E."/>
            <person name="Banfield J.F."/>
        </authorList>
    </citation>
    <scope>NUCLEOTIDE SEQUENCE [LARGE SCALE GENOMIC DNA]</scope>
</reference>
<protein>
    <submittedName>
        <fullName evidence="2">Uncharacterized protein</fullName>
    </submittedName>
</protein>